<evidence type="ECO:0000256" key="7">
    <source>
        <dbReference type="ARBA" id="ARBA00022801"/>
    </source>
</evidence>
<dbReference type="Pfam" id="PF01522">
    <property type="entry name" value="Polysacc_deac_1"/>
    <property type="match status" value="1"/>
</dbReference>
<dbReference type="GO" id="GO:0098552">
    <property type="term" value="C:side of membrane"/>
    <property type="evidence" value="ECO:0007669"/>
    <property type="project" value="UniProtKB-KW"/>
</dbReference>
<keyword evidence="9" id="KW-0119">Carbohydrate metabolism</keyword>
<dbReference type="InterPro" id="IPR002509">
    <property type="entry name" value="NODB_dom"/>
</dbReference>
<dbReference type="Proteomes" id="UP000559256">
    <property type="component" value="Unassembled WGS sequence"/>
</dbReference>
<dbReference type="GO" id="GO:0046872">
    <property type="term" value="F:metal ion binding"/>
    <property type="evidence" value="ECO:0007669"/>
    <property type="project" value="UniProtKB-KW"/>
</dbReference>
<name>A0A8H5LP05_9AGAR</name>
<dbReference type="PANTHER" id="PTHR46471">
    <property type="entry name" value="CHITIN DEACETYLASE"/>
    <property type="match status" value="1"/>
</dbReference>
<keyword evidence="3" id="KW-1003">Cell membrane</keyword>
<evidence type="ECO:0000256" key="10">
    <source>
        <dbReference type="ARBA" id="ARBA00023288"/>
    </source>
</evidence>
<evidence type="ECO:0000259" key="12">
    <source>
        <dbReference type="PROSITE" id="PS51677"/>
    </source>
</evidence>
<dbReference type="GO" id="GO:0005886">
    <property type="term" value="C:plasma membrane"/>
    <property type="evidence" value="ECO:0007669"/>
    <property type="project" value="UniProtKB-SubCell"/>
</dbReference>
<evidence type="ECO:0000256" key="6">
    <source>
        <dbReference type="ARBA" id="ARBA00022729"/>
    </source>
</evidence>
<keyword evidence="4" id="KW-0325">Glycoprotein</keyword>
<dbReference type="SUPFAM" id="SSF88713">
    <property type="entry name" value="Glycoside hydrolase/deacetylase"/>
    <property type="match status" value="1"/>
</dbReference>
<evidence type="ECO:0000313" key="14">
    <source>
        <dbReference type="Proteomes" id="UP000559256"/>
    </source>
</evidence>
<keyword evidence="10" id="KW-0449">Lipoprotein</keyword>
<dbReference type="PANTHER" id="PTHR46471:SF2">
    <property type="entry name" value="CHITIN DEACETYLASE-RELATED"/>
    <property type="match status" value="1"/>
</dbReference>
<evidence type="ECO:0000256" key="5">
    <source>
        <dbReference type="ARBA" id="ARBA00022723"/>
    </source>
</evidence>
<dbReference type="GO" id="GO:0071555">
    <property type="term" value="P:cell wall organization"/>
    <property type="evidence" value="ECO:0007669"/>
    <property type="project" value="UniProtKB-KW"/>
</dbReference>
<keyword evidence="7" id="KW-0378">Hydrolase</keyword>
<evidence type="ECO:0000256" key="11">
    <source>
        <dbReference type="ARBA" id="ARBA00023316"/>
    </source>
</evidence>
<evidence type="ECO:0000256" key="9">
    <source>
        <dbReference type="ARBA" id="ARBA00023277"/>
    </source>
</evidence>
<protein>
    <recommendedName>
        <fullName evidence="12">NodB homology domain-containing protein</fullName>
    </recommendedName>
</protein>
<evidence type="ECO:0000256" key="1">
    <source>
        <dbReference type="ARBA" id="ARBA00001941"/>
    </source>
</evidence>
<accession>A0A8H5LP05</accession>
<dbReference type="GO" id="GO:0005975">
    <property type="term" value="P:carbohydrate metabolic process"/>
    <property type="evidence" value="ECO:0007669"/>
    <property type="project" value="InterPro"/>
</dbReference>
<dbReference type="PROSITE" id="PS51677">
    <property type="entry name" value="NODB"/>
    <property type="match status" value="1"/>
</dbReference>
<evidence type="ECO:0000256" key="3">
    <source>
        <dbReference type="ARBA" id="ARBA00022475"/>
    </source>
</evidence>
<comment type="subcellular location">
    <subcellularLocation>
        <location evidence="2">Cell membrane</location>
        <topology evidence="2">Lipid-anchor</topology>
        <topology evidence="2">GPI-anchor</topology>
    </subcellularLocation>
</comment>
<dbReference type="InterPro" id="IPR011330">
    <property type="entry name" value="Glyco_hydro/deAcase_b/a-brl"/>
</dbReference>
<proteinExistence type="predicted"/>
<gene>
    <name evidence="13" type="ORF">D9758_005643</name>
</gene>
<reference evidence="13 14" key="1">
    <citation type="journal article" date="2020" name="ISME J.">
        <title>Uncovering the hidden diversity of litter-decomposition mechanisms in mushroom-forming fungi.</title>
        <authorList>
            <person name="Floudas D."/>
            <person name="Bentzer J."/>
            <person name="Ahren D."/>
            <person name="Johansson T."/>
            <person name="Persson P."/>
            <person name="Tunlid A."/>
        </authorList>
    </citation>
    <scope>NUCLEOTIDE SEQUENCE [LARGE SCALE GENOMIC DNA]</scope>
    <source>
        <strain evidence="13 14">CBS 291.85</strain>
    </source>
</reference>
<evidence type="ECO:0000256" key="8">
    <source>
        <dbReference type="ARBA" id="ARBA00023136"/>
    </source>
</evidence>
<keyword evidence="8" id="KW-0472">Membrane</keyword>
<comment type="cofactor">
    <cofactor evidence="1">
        <name>Co(2+)</name>
        <dbReference type="ChEBI" id="CHEBI:48828"/>
    </cofactor>
</comment>
<dbReference type="OrthoDB" id="2125469at2759"/>
<keyword evidence="11" id="KW-0961">Cell wall biogenesis/degradation</keyword>
<keyword evidence="6" id="KW-0732">Signal</keyword>
<feature type="domain" description="NodB homology" evidence="12">
    <location>
        <begin position="1"/>
        <end position="161"/>
    </location>
</feature>
<comment type="caution">
    <text evidence="13">The sequence shown here is derived from an EMBL/GenBank/DDBJ whole genome shotgun (WGS) entry which is preliminary data.</text>
</comment>
<keyword evidence="14" id="KW-1185">Reference proteome</keyword>
<dbReference type="EMBL" id="JAACJM010000032">
    <property type="protein sequence ID" value="KAF5364670.1"/>
    <property type="molecule type" value="Genomic_DNA"/>
</dbReference>
<dbReference type="GO" id="GO:0016810">
    <property type="term" value="F:hydrolase activity, acting on carbon-nitrogen (but not peptide) bonds"/>
    <property type="evidence" value="ECO:0007669"/>
    <property type="project" value="InterPro"/>
</dbReference>
<organism evidence="13 14">
    <name type="scientific">Tetrapyrgos nigripes</name>
    <dbReference type="NCBI Taxonomy" id="182062"/>
    <lineage>
        <taxon>Eukaryota</taxon>
        <taxon>Fungi</taxon>
        <taxon>Dikarya</taxon>
        <taxon>Basidiomycota</taxon>
        <taxon>Agaricomycotina</taxon>
        <taxon>Agaricomycetes</taxon>
        <taxon>Agaricomycetidae</taxon>
        <taxon>Agaricales</taxon>
        <taxon>Marasmiineae</taxon>
        <taxon>Marasmiaceae</taxon>
        <taxon>Tetrapyrgos</taxon>
    </lineage>
</organism>
<evidence type="ECO:0000256" key="4">
    <source>
        <dbReference type="ARBA" id="ARBA00022622"/>
    </source>
</evidence>
<keyword evidence="4" id="KW-0336">GPI-anchor</keyword>
<evidence type="ECO:0000313" key="13">
    <source>
        <dbReference type="EMBL" id="KAF5364670.1"/>
    </source>
</evidence>
<dbReference type="Gene3D" id="3.20.20.370">
    <property type="entry name" value="Glycoside hydrolase/deacetylase"/>
    <property type="match status" value="1"/>
</dbReference>
<sequence length="188" mass="21378">MSLLVSSEIPSTGRCIYDSDMQDVVKYVYNHGHQLASHTWHHWDLTTLSWDQVHDEMWRVEQALQRIVGVTPAVMRPPYGKYNNLVRQVSANRGQTIITWDLDSGDSSGYSVQQSEAQYSSLVNRHPNTCIALNHETKESTVREVIPYAIEQLRNAGYQFATVAECLNMPAYQRVEDAQTPDGSWTCS</sequence>
<evidence type="ECO:0000256" key="2">
    <source>
        <dbReference type="ARBA" id="ARBA00004609"/>
    </source>
</evidence>
<dbReference type="AlphaFoldDB" id="A0A8H5LP05"/>
<keyword evidence="5" id="KW-0479">Metal-binding</keyword>